<proteinExistence type="predicted"/>
<organism evidence="2 3">
    <name type="scientific">Dunaliella salina</name>
    <name type="common">Green alga</name>
    <name type="synonym">Protococcus salinus</name>
    <dbReference type="NCBI Taxonomy" id="3046"/>
    <lineage>
        <taxon>Eukaryota</taxon>
        <taxon>Viridiplantae</taxon>
        <taxon>Chlorophyta</taxon>
        <taxon>core chlorophytes</taxon>
        <taxon>Chlorophyceae</taxon>
        <taxon>CS clade</taxon>
        <taxon>Chlamydomonadales</taxon>
        <taxon>Dunaliellaceae</taxon>
        <taxon>Dunaliella</taxon>
    </lineage>
</organism>
<dbReference type="Gene3D" id="3.40.50.1390">
    <property type="entry name" value="Resolvase, N-terminal catalytic domain"/>
    <property type="match status" value="1"/>
</dbReference>
<comment type="caution">
    <text evidence="2">The sequence shown here is derived from an EMBL/GenBank/DDBJ whole genome shotgun (WGS) entry which is preliminary data.</text>
</comment>
<dbReference type="InterPro" id="IPR006119">
    <property type="entry name" value="Resolv_N"/>
</dbReference>
<dbReference type="EMBL" id="MU072730">
    <property type="protein sequence ID" value="KAF5825513.1"/>
    <property type="molecule type" value="Genomic_DNA"/>
</dbReference>
<reference evidence="2" key="1">
    <citation type="submission" date="2017-08" db="EMBL/GenBank/DDBJ databases">
        <authorList>
            <person name="Polle J.E."/>
            <person name="Barry K."/>
            <person name="Cushman J."/>
            <person name="Schmutz J."/>
            <person name="Tran D."/>
            <person name="Hathwaick L.T."/>
            <person name="Yim W.C."/>
            <person name="Jenkins J."/>
            <person name="Mckie-Krisberg Z.M."/>
            <person name="Prochnik S."/>
            <person name="Lindquist E."/>
            <person name="Dockter R.B."/>
            <person name="Adam C."/>
            <person name="Molina H."/>
            <person name="Bunkerborg J."/>
            <person name="Jin E."/>
            <person name="Buchheim M."/>
            <person name="Magnuson J."/>
        </authorList>
    </citation>
    <scope>NUCLEOTIDE SEQUENCE</scope>
    <source>
        <strain evidence="2">CCAP 19/18</strain>
    </source>
</reference>
<dbReference type="Pfam" id="PF00239">
    <property type="entry name" value="Resolvase"/>
    <property type="match status" value="1"/>
</dbReference>
<name>A0ABQ7FSQ9_DUNSA</name>
<dbReference type="PANTHER" id="PTHR36172">
    <property type="match status" value="1"/>
</dbReference>
<evidence type="ECO:0000313" key="3">
    <source>
        <dbReference type="Proteomes" id="UP000815325"/>
    </source>
</evidence>
<dbReference type="PANTHER" id="PTHR36172:SF1">
    <property type="entry name" value="RESOLVASE-RELATED"/>
    <property type="match status" value="1"/>
</dbReference>
<feature type="non-terminal residue" evidence="2">
    <location>
        <position position="1"/>
    </location>
</feature>
<dbReference type="Gene3D" id="1.10.287.2170">
    <property type="match status" value="1"/>
</dbReference>
<evidence type="ECO:0000259" key="1">
    <source>
        <dbReference type="PROSITE" id="PS51736"/>
    </source>
</evidence>
<feature type="domain" description="Resolvase/invertase-type recombinase catalytic" evidence="1">
    <location>
        <begin position="38"/>
        <end position="175"/>
    </location>
</feature>
<dbReference type="Proteomes" id="UP000815325">
    <property type="component" value="Unassembled WGS sequence"/>
</dbReference>
<protein>
    <recommendedName>
        <fullName evidence="1">Resolvase/invertase-type recombinase catalytic domain-containing protein</fullName>
    </recommendedName>
</protein>
<dbReference type="PROSITE" id="PS51736">
    <property type="entry name" value="RECOMBINASES_3"/>
    <property type="match status" value="1"/>
</dbReference>
<dbReference type="InterPro" id="IPR036162">
    <property type="entry name" value="Resolvase-like_N_sf"/>
</dbReference>
<evidence type="ECO:0000313" key="2">
    <source>
        <dbReference type="EMBL" id="KAF5825513.1"/>
    </source>
</evidence>
<dbReference type="SUPFAM" id="SSF53041">
    <property type="entry name" value="Resolvase-like"/>
    <property type="match status" value="1"/>
</dbReference>
<dbReference type="SMART" id="SM00857">
    <property type="entry name" value="Resolvase"/>
    <property type="match status" value="1"/>
</dbReference>
<gene>
    <name evidence="2" type="ORF">DUNSADRAFT_9067</name>
</gene>
<dbReference type="InterPro" id="IPR048046">
    <property type="entry name" value="Transpos_IS607"/>
</dbReference>
<accession>A0ABQ7FSQ9</accession>
<keyword evidence="3" id="KW-1185">Reference proteome</keyword>
<sequence>NGLFPSVRTPGKQRLYCIKQYLDNQQYHEPEQKPATPRNICYCRASSNSQKDELCKQVHYMQERFPGCQVIIDIGSGLNFSRKGLQTILELSSKGLLTGGTVVVSFRDRITRLAFELVERILQLHGVKLLVLNQEMEGSEHGELVEDLLAIINVFNCRINGRRKYLTKERRESKE</sequence>
<dbReference type="InterPro" id="IPR051491">
    <property type="entry name" value="Recombinase/Transposase-rel"/>
</dbReference>
<dbReference type="NCBIfam" id="NF033518">
    <property type="entry name" value="transpos_IS607"/>
    <property type="match status" value="1"/>
</dbReference>